<reference evidence="2" key="1">
    <citation type="submission" date="2022-08" db="EMBL/GenBank/DDBJ databases">
        <authorList>
            <person name="Tistechok S."/>
            <person name="Samborskyy M."/>
            <person name="Roman I."/>
        </authorList>
    </citation>
    <scope>NUCLEOTIDE SEQUENCE</scope>
    <source>
        <strain evidence="2">DSM 103496</strain>
    </source>
</reference>
<dbReference type="Proteomes" id="UP001141259">
    <property type="component" value="Unassembled WGS sequence"/>
</dbReference>
<organism evidence="2 3">
    <name type="scientific">Umezawaea endophytica</name>
    <dbReference type="NCBI Taxonomy" id="1654476"/>
    <lineage>
        <taxon>Bacteria</taxon>
        <taxon>Bacillati</taxon>
        <taxon>Actinomycetota</taxon>
        <taxon>Actinomycetes</taxon>
        <taxon>Pseudonocardiales</taxon>
        <taxon>Pseudonocardiaceae</taxon>
        <taxon>Umezawaea</taxon>
    </lineage>
</organism>
<dbReference type="PROSITE" id="PS50104">
    <property type="entry name" value="TIR"/>
    <property type="match status" value="1"/>
</dbReference>
<dbReference type="Gene3D" id="3.40.50.10140">
    <property type="entry name" value="Toll/interleukin-1 receptor homology (TIR) domain"/>
    <property type="match status" value="1"/>
</dbReference>
<comment type="caution">
    <text evidence="2">The sequence shown here is derived from an EMBL/GenBank/DDBJ whole genome shotgun (WGS) entry which is preliminary data.</text>
</comment>
<evidence type="ECO:0000259" key="1">
    <source>
        <dbReference type="PROSITE" id="PS50104"/>
    </source>
</evidence>
<dbReference type="RefSeq" id="WP_259620778.1">
    <property type="nucleotide sequence ID" value="NZ_JANYMP010000001.1"/>
</dbReference>
<sequence>MFLSYRRSDSAGHAGRLYDALVDRFGEDNVFMDVDSIEPGEDFIEAIDRTIARAGALIVVIGPSWLTDRLRDVNDVVRMEIEKAFDHGIRVIPVLVDNAVMPTAGDLPVELRALASRNAVELSASRFQYDAGRVVSAVESVVDSAPVDLRSELDEPRVLAFDVGRRIEAPLDVVWALLIDFERAPEIYSMTQSLELLSDGPAGIGTRYRQTINVIGVGISSDAVVVVFDPPFSLVVIQLISGSPTTRLEYVLASAEGGATYITCKGWAFGSGWKLKAMAKASKLFDQHFARKELAELAVVAEQQAR</sequence>
<dbReference type="InterPro" id="IPR019587">
    <property type="entry name" value="Polyketide_cyclase/dehydratase"/>
</dbReference>
<keyword evidence="3" id="KW-1185">Reference proteome</keyword>
<name>A0A9X2VHS4_9PSEU</name>
<dbReference type="InterPro" id="IPR023393">
    <property type="entry name" value="START-like_dom_sf"/>
</dbReference>
<dbReference type="GO" id="GO:0007165">
    <property type="term" value="P:signal transduction"/>
    <property type="evidence" value="ECO:0007669"/>
    <property type="project" value="InterPro"/>
</dbReference>
<dbReference type="Gene3D" id="3.30.530.20">
    <property type="match status" value="1"/>
</dbReference>
<dbReference type="AlphaFoldDB" id="A0A9X2VHS4"/>
<accession>A0A9X2VHS4</accession>
<gene>
    <name evidence="2" type="ORF">NZH93_00175</name>
</gene>
<evidence type="ECO:0000313" key="3">
    <source>
        <dbReference type="Proteomes" id="UP001141259"/>
    </source>
</evidence>
<feature type="domain" description="TIR" evidence="1">
    <location>
        <begin position="1"/>
        <end position="138"/>
    </location>
</feature>
<dbReference type="SUPFAM" id="SSF55961">
    <property type="entry name" value="Bet v1-like"/>
    <property type="match status" value="1"/>
</dbReference>
<proteinExistence type="predicted"/>
<evidence type="ECO:0000313" key="2">
    <source>
        <dbReference type="EMBL" id="MCS7475253.1"/>
    </source>
</evidence>
<dbReference type="Pfam" id="PF13676">
    <property type="entry name" value="TIR_2"/>
    <property type="match status" value="1"/>
</dbReference>
<dbReference type="Pfam" id="PF10604">
    <property type="entry name" value="Polyketide_cyc2"/>
    <property type="match status" value="1"/>
</dbReference>
<protein>
    <submittedName>
        <fullName evidence="2">TIR domain-containing protein</fullName>
    </submittedName>
</protein>
<dbReference type="InterPro" id="IPR035897">
    <property type="entry name" value="Toll_tir_struct_dom_sf"/>
</dbReference>
<dbReference type="InterPro" id="IPR000157">
    <property type="entry name" value="TIR_dom"/>
</dbReference>
<dbReference type="SUPFAM" id="SSF52200">
    <property type="entry name" value="Toll/Interleukin receptor TIR domain"/>
    <property type="match status" value="1"/>
</dbReference>
<dbReference type="EMBL" id="JANYMP010000001">
    <property type="protein sequence ID" value="MCS7475253.1"/>
    <property type="molecule type" value="Genomic_DNA"/>
</dbReference>